<feature type="domain" description="PARG catalytic Macro" evidence="1">
    <location>
        <begin position="217"/>
        <end position="321"/>
    </location>
</feature>
<proteinExistence type="predicted"/>
<dbReference type="GO" id="GO:0006282">
    <property type="term" value="P:regulation of DNA repair"/>
    <property type="evidence" value="ECO:0007669"/>
    <property type="project" value="InterPro"/>
</dbReference>
<sequence length="368" mass="42438">MEKTINKHLLAYLNFSSEELYQFFPPVFRNYNKQVVAQKMFEKEIKNNKELIFSKWSIVKHPESCECKKPEIEMREDTFPYEATEENETAWYPNFADKRLFGYYSGSLLAQDELQVLEHPILGSLRDCLTKVSDSVDHCEPLTRSGQTPTPILIMNAERRCHFHVEPNVKEGRPFGLYGNTFARTFTNIVIKALELLNPPTFSNIYAMEAPKYGRGDYTFNQIYDLFSQCYTGYTAAKILSSVPKLKKKSQIRFNDQNDFNFLDKEETIELNPIEQTVTIHLGHWGCGAYGGSRIMATMIQILAGCLTGVDKMVYHTFNKIGSKEYNIGFQILQELIEKHEKDGKIAIMEILSDIEELKIQWGHSDGN</sequence>
<dbReference type="EMBL" id="JANTQA010000070">
    <property type="protein sequence ID" value="KAJ3425392.1"/>
    <property type="molecule type" value="Genomic_DNA"/>
</dbReference>
<protein>
    <submittedName>
        <fullName evidence="2">Poly(Adp-ribose) glycohydrolase</fullName>
    </submittedName>
</protein>
<comment type="caution">
    <text evidence="2">The sequence shown here is derived from an EMBL/GenBank/DDBJ whole genome shotgun (WGS) entry which is preliminary data.</text>
</comment>
<evidence type="ECO:0000313" key="2">
    <source>
        <dbReference type="EMBL" id="KAJ3425392.1"/>
    </source>
</evidence>
<gene>
    <name evidence="2" type="ORF">M0812_27831</name>
</gene>
<dbReference type="InterPro" id="IPR046372">
    <property type="entry name" value="PARG_cat_C"/>
</dbReference>
<accession>A0AAV7Y9Y1</accession>
<dbReference type="AlphaFoldDB" id="A0AAV7Y9Y1"/>
<name>A0AAV7Y9Y1_9EUKA</name>
<organism evidence="2 3">
    <name type="scientific">Anaeramoeba flamelloides</name>
    <dbReference type="NCBI Taxonomy" id="1746091"/>
    <lineage>
        <taxon>Eukaryota</taxon>
        <taxon>Metamonada</taxon>
        <taxon>Anaeramoebidae</taxon>
        <taxon>Anaeramoeba</taxon>
    </lineage>
</organism>
<dbReference type="Proteomes" id="UP001146793">
    <property type="component" value="Unassembled WGS sequence"/>
</dbReference>
<dbReference type="GO" id="GO:0004649">
    <property type="term" value="F:poly(ADP-ribose) glycohydrolase activity"/>
    <property type="evidence" value="ECO:0007669"/>
    <property type="project" value="InterPro"/>
</dbReference>
<reference evidence="2" key="1">
    <citation type="submission" date="2022-08" db="EMBL/GenBank/DDBJ databases">
        <title>Novel sulphate-reducing endosymbionts in the free-living metamonad Anaeramoeba.</title>
        <authorList>
            <person name="Jerlstrom-Hultqvist J."/>
            <person name="Cepicka I."/>
            <person name="Gallot-Lavallee L."/>
            <person name="Salas-Leiva D."/>
            <person name="Curtis B.A."/>
            <person name="Zahonova K."/>
            <person name="Pipaliya S."/>
            <person name="Dacks J."/>
            <person name="Roger A.J."/>
        </authorList>
    </citation>
    <scope>NUCLEOTIDE SEQUENCE</scope>
    <source>
        <strain evidence="2">Busselton2</strain>
    </source>
</reference>
<dbReference type="Pfam" id="PF05028">
    <property type="entry name" value="PARG_cat_C"/>
    <property type="match status" value="1"/>
</dbReference>
<evidence type="ECO:0000313" key="3">
    <source>
        <dbReference type="Proteomes" id="UP001146793"/>
    </source>
</evidence>
<evidence type="ECO:0000259" key="1">
    <source>
        <dbReference type="Pfam" id="PF05028"/>
    </source>
</evidence>